<evidence type="ECO:0008006" key="3">
    <source>
        <dbReference type="Google" id="ProtNLM"/>
    </source>
</evidence>
<gene>
    <name evidence="2" type="ORF">ABNE31_06375</name>
</gene>
<reference evidence="2" key="1">
    <citation type="submission" date="2024-05" db="EMBL/GenBank/DDBJ databases">
        <title>Draft Genome Sequences of Flagellimonas sp. MMG031 and Marinobacter sp. MMG032 Isolated from the dinoflagellate Symbiodinium pilosum.</title>
        <authorList>
            <person name="Shikuma N.J."/>
            <person name="Farrell M.V."/>
        </authorList>
    </citation>
    <scope>NUCLEOTIDE SEQUENCE</scope>
    <source>
        <strain evidence="2">MMG031</strain>
    </source>
</reference>
<keyword evidence="1" id="KW-0812">Transmembrane</keyword>
<dbReference type="AlphaFoldDB" id="A0AAU7N1L4"/>
<organism evidence="2">
    <name type="scientific">Flagellimonas sp. MMG031</name>
    <dbReference type="NCBI Taxonomy" id="3158549"/>
    <lineage>
        <taxon>Bacteria</taxon>
        <taxon>Pseudomonadati</taxon>
        <taxon>Bacteroidota</taxon>
        <taxon>Flavobacteriia</taxon>
        <taxon>Flavobacteriales</taxon>
        <taxon>Flavobacteriaceae</taxon>
        <taxon>Flagellimonas</taxon>
    </lineage>
</organism>
<dbReference type="RefSeq" id="WP_349352774.1">
    <property type="nucleotide sequence ID" value="NZ_CP157804.1"/>
</dbReference>
<feature type="transmembrane region" description="Helical" evidence="1">
    <location>
        <begin position="93"/>
        <end position="115"/>
    </location>
</feature>
<feature type="transmembrane region" description="Helical" evidence="1">
    <location>
        <begin position="121"/>
        <end position="136"/>
    </location>
</feature>
<name>A0AAU7N1L4_9FLAO</name>
<keyword evidence="1" id="KW-0472">Membrane</keyword>
<protein>
    <recommendedName>
        <fullName evidence="3">MFS transporter</fullName>
    </recommendedName>
</protein>
<evidence type="ECO:0000256" key="1">
    <source>
        <dbReference type="SAM" id="Phobius"/>
    </source>
</evidence>
<accession>A0AAU7N1L4</accession>
<sequence>MTQNPTSKFTPAGFIKLMSFLHMGIAVTPIILGALFYFNNDDPKLLVSDSNDVFLAIVPIVALASIYVSDLIFKKIVASIPQNEGLRSKLAKFQTASIIKYALLEGASLFSIVIFGNTQNLLYLIIGAFLLLYLFLQRPTKQKIEAALNLQGAEKVKFNRLDEPLV</sequence>
<feature type="transmembrane region" description="Helical" evidence="1">
    <location>
        <begin position="20"/>
        <end position="38"/>
    </location>
</feature>
<evidence type="ECO:0000313" key="2">
    <source>
        <dbReference type="EMBL" id="XBQ24538.1"/>
    </source>
</evidence>
<dbReference type="KEGG" id="fld:ABNE31_06375"/>
<dbReference type="EMBL" id="CP157804">
    <property type="protein sequence ID" value="XBQ24538.1"/>
    <property type="molecule type" value="Genomic_DNA"/>
</dbReference>
<keyword evidence="1" id="KW-1133">Transmembrane helix</keyword>
<proteinExistence type="predicted"/>
<feature type="transmembrane region" description="Helical" evidence="1">
    <location>
        <begin position="53"/>
        <end position="73"/>
    </location>
</feature>